<feature type="signal peptide" evidence="6">
    <location>
        <begin position="1"/>
        <end position="22"/>
    </location>
</feature>
<dbReference type="PANTHER" id="PTHR11010:SF107">
    <property type="entry name" value="DIPEPTIDYL PEPTIDASE 2"/>
    <property type="match status" value="1"/>
</dbReference>
<evidence type="ECO:0000256" key="3">
    <source>
        <dbReference type="ARBA" id="ARBA00022729"/>
    </source>
</evidence>
<keyword evidence="4" id="KW-0378">Hydrolase</keyword>
<organism evidence="7 8">
    <name type="scientific">Littorina saxatilis</name>
    <dbReference type="NCBI Taxonomy" id="31220"/>
    <lineage>
        <taxon>Eukaryota</taxon>
        <taxon>Metazoa</taxon>
        <taxon>Spiralia</taxon>
        <taxon>Lophotrochozoa</taxon>
        <taxon>Mollusca</taxon>
        <taxon>Gastropoda</taxon>
        <taxon>Caenogastropoda</taxon>
        <taxon>Littorinimorpha</taxon>
        <taxon>Littorinoidea</taxon>
        <taxon>Littorinidae</taxon>
        <taxon>Littorina</taxon>
    </lineage>
</organism>
<evidence type="ECO:0000256" key="2">
    <source>
        <dbReference type="ARBA" id="ARBA00022670"/>
    </source>
</evidence>
<comment type="caution">
    <text evidence="7">The sequence shown here is derived from an EMBL/GenBank/DDBJ whole genome shotgun (WGS) entry which is preliminary data.</text>
</comment>
<evidence type="ECO:0008006" key="9">
    <source>
        <dbReference type="Google" id="ProtNLM"/>
    </source>
</evidence>
<dbReference type="EMBL" id="JBAMIC010000018">
    <property type="protein sequence ID" value="KAK7095229.1"/>
    <property type="molecule type" value="Genomic_DNA"/>
</dbReference>
<evidence type="ECO:0000256" key="5">
    <source>
        <dbReference type="ARBA" id="ARBA00023180"/>
    </source>
</evidence>
<evidence type="ECO:0000313" key="8">
    <source>
        <dbReference type="Proteomes" id="UP001374579"/>
    </source>
</evidence>
<dbReference type="Gene3D" id="3.40.50.1820">
    <property type="entry name" value="alpha/beta hydrolase"/>
    <property type="match status" value="1"/>
</dbReference>
<dbReference type="AlphaFoldDB" id="A0AAN9AZX8"/>
<protein>
    <recommendedName>
        <fullName evidence="9">Lysosomal Pro-X carboxypeptidase</fullName>
    </recommendedName>
</protein>
<dbReference type="InterPro" id="IPR008758">
    <property type="entry name" value="Peptidase_S28"/>
</dbReference>
<evidence type="ECO:0000256" key="1">
    <source>
        <dbReference type="ARBA" id="ARBA00011079"/>
    </source>
</evidence>
<evidence type="ECO:0000256" key="6">
    <source>
        <dbReference type="SAM" id="SignalP"/>
    </source>
</evidence>
<evidence type="ECO:0000256" key="4">
    <source>
        <dbReference type="ARBA" id="ARBA00022801"/>
    </source>
</evidence>
<dbReference type="GO" id="GO:0070008">
    <property type="term" value="F:serine-type exopeptidase activity"/>
    <property type="evidence" value="ECO:0007669"/>
    <property type="project" value="InterPro"/>
</dbReference>
<gene>
    <name evidence="7" type="ORF">V1264_006665</name>
</gene>
<accession>A0AAN9AZX8</accession>
<comment type="similarity">
    <text evidence="1">Belongs to the peptidase S28 family.</text>
</comment>
<dbReference type="Pfam" id="PF05577">
    <property type="entry name" value="Peptidase_S28"/>
    <property type="match status" value="1"/>
</dbReference>
<keyword evidence="3 6" id="KW-0732">Signal</keyword>
<reference evidence="7 8" key="1">
    <citation type="submission" date="2024-02" db="EMBL/GenBank/DDBJ databases">
        <title>Chromosome-scale genome assembly of the rough periwinkle Littorina saxatilis.</title>
        <authorList>
            <person name="De Jode A."/>
            <person name="Faria R."/>
            <person name="Formenti G."/>
            <person name="Sims Y."/>
            <person name="Smith T.P."/>
            <person name="Tracey A."/>
            <person name="Wood J.M.D."/>
            <person name="Zagrodzka Z.B."/>
            <person name="Johannesson K."/>
            <person name="Butlin R.K."/>
            <person name="Leder E.H."/>
        </authorList>
    </citation>
    <scope>NUCLEOTIDE SEQUENCE [LARGE SCALE GENOMIC DNA]</scope>
    <source>
        <strain evidence="7">Snail1</strain>
        <tissue evidence="7">Muscle</tissue>
    </source>
</reference>
<name>A0AAN9AZX8_9CAEN</name>
<dbReference type="Proteomes" id="UP001374579">
    <property type="component" value="Unassembled WGS sequence"/>
</dbReference>
<dbReference type="GO" id="GO:0006508">
    <property type="term" value="P:proteolysis"/>
    <property type="evidence" value="ECO:0007669"/>
    <property type="project" value="UniProtKB-KW"/>
</dbReference>
<keyword evidence="2" id="KW-0645">Protease</keyword>
<sequence>MAVVSGVISALLLCVLCPSSFAVIPQYTEKYFEQILDHFNFKAYGNQTYRQRYLIQDKWWEKGKGPIFFYTGNEGDITDFWAASGFVHELAPQFGALILFAEHAS</sequence>
<dbReference type="PANTHER" id="PTHR11010">
    <property type="entry name" value="PROTEASE S28 PRO-X CARBOXYPEPTIDASE-RELATED"/>
    <property type="match status" value="1"/>
</dbReference>
<feature type="chain" id="PRO_5043054122" description="Lysosomal Pro-X carboxypeptidase" evidence="6">
    <location>
        <begin position="23"/>
        <end position="105"/>
    </location>
</feature>
<keyword evidence="5" id="KW-0325">Glycoprotein</keyword>
<dbReference type="GO" id="GO:0008239">
    <property type="term" value="F:dipeptidyl-peptidase activity"/>
    <property type="evidence" value="ECO:0007669"/>
    <property type="project" value="TreeGrafter"/>
</dbReference>
<dbReference type="InterPro" id="IPR029058">
    <property type="entry name" value="AB_hydrolase_fold"/>
</dbReference>
<evidence type="ECO:0000313" key="7">
    <source>
        <dbReference type="EMBL" id="KAK7095229.1"/>
    </source>
</evidence>
<keyword evidence="8" id="KW-1185">Reference proteome</keyword>
<proteinExistence type="inferred from homology"/>